<dbReference type="AlphaFoldDB" id="A0A1G5MVQ7"/>
<comment type="caution">
    <text evidence="1">The sequence shown here is derived from an EMBL/GenBank/DDBJ whole genome shotgun (WGS) entry which is preliminary data.</text>
</comment>
<gene>
    <name evidence="1" type="ORF">SAMN05216279_10391</name>
</gene>
<dbReference type="Proteomes" id="UP000183046">
    <property type="component" value="Unassembled WGS sequence"/>
</dbReference>
<evidence type="ECO:0000313" key="2">
    <source>
        <dbReference type="Proteomes" id="UP000183046"/>
    </source>
</evidence>
<reference evidence="2" key="1">
    <citation type="submission" date="2016-10" db="EMBL/GenBank/DDBJ databases">
        <authorList>
            <person name="de Groot N.N."/>
        </authorList>
    </citation>
    <scope>NUCLEOTIDE SEQUENCE [LARGE SCALE GENOMIC DNA]</scope>
    <source>
        <strain evidence="2">DSM 15758</strain>
    </source>
</reference>
<name>A0A1G5MVQ7_9PSED</name>
<proteinExistence type="predicted"/>
<dbReference type="EMBL" id="FMWB01000003">
    <property type="protein sequence ID" value="SCZ28659.1"/>
    <property type="molecule type" value="Genomic_DNA"/>
</dbReference>
<evidence type="ECO:0000313" key="1">
    <source>
        <dbReference type="EMBL" id="SCZ28659.1"/>
    </source>
</evidence>
<protein>
    <submittedName>
        <fullName evidence="1">Uncharacterized protein</fullName>
    </submittedName>
</protein>
<dbReference type="OrthoDB" id="6999666at2"/>
<accession>A0A1G5MVQ7</accession>
<dbReference type="RefSeq" id="WP_074583557.1">
    <property type="nucleotide sequence ID" value="NZ_FMWB01000003.1"/>
</dbReference>
<sequence length="86" mass="10155">MSYNLADLPMDERRAMEEHKAELFEFWKANKDRSYGDAARIFGAKEKKGKGWRAWADLELAGMEPQQYRDMVRSEMNRLQSGKPRE</sequence>
<organism evidence="1 2">
    <name type="scientific">Pseudomonas oryzihabitans</name>
    <dbReference type="NCBI Taxonomy" id="47885"/>
    <lineage>
        <taxon>Bacteria</taxon>
        <taxon>Pseudomonadati</taxon>
        <taxon>Pseudomonadota</taxon>
        <taxon>Gammaproteobacteria</taxon>
        <taxon>Pseudomonadales</taxon>
        <taxon>Pseudomonadaceae</taxon>
        <taxon>Pseudomonas</taxon>
    </lineage>
</organism>